<accession>A0A6M3LEP8</accession>
<reference evidence="2" key="1">
    <citation type="submission" date="2020-03" db="EMBL/GenBank/DDBJ databases">
        <title>The deep terrestrial virosphere.</title>
        <authorList>
            <person name="Holmfeldt K."/>
            <person name="Nilsson E."/>
            <person name="Simone D."/>
            <person name="Lopez-Fernandez M."/>
            <person name="Wu X."/>
            <person name="de Brujin I."/>
            <person name="Lundin D."/>
            <person name="Andersson A."/>
            <person name="Bertilsson S."/>
            <person name="Dopson M."/>
        </authorList>
    </citation>
    <scope>NUCLEOTIDE SEQUENCE</scope>
    <source>
        <strain evidence="1">MM415A00288</strain>
        <strain evidence="2">MM415B03353</strain>
    </source>
</reference>
<dbReference type="EMBL" id="MT142991">
    <property type="protein sequence ID" value="QJA91498.1"/>
    <property type="molecule type" value="Genomic_DNA"/>
</dbReference>
<evidence type="ECO:0000313" key="2">
    <source>
        <dbReference type="EMBL" id="QJA91498.1"/>
    </source>
</evidence>
<sequence>MNPELPKMMDAKTKYLEDTIPTDVFIELNKLSLIARIEEDEERLSELCKKYHLLIKEHL</sequence>
<organism evidence="2">
    <name type="scientific">viral metagenome</name>
    <dbReference type="NCBI Taxonomy" id="1070528"/>
    <lineage>
        <taxon>unclassified sequences</taxon>
        <taxon>metagenomes</taxon>
        <taxon>organismal metagenomes</taxon>
    </lineage>
</organism>
<dbReference type="AlphaFoldDB" id="A0A6M3LEP8"/>
<protein>
    <submittedName>
        <fullName evidence="2">Uncharacterized protein</fullName>
    </submittedName>
</protein>
<dbReference type="EMBL" id="MT142510">
    <property type="protein sequence ID" value="QJA83412.1"/>
    <property type="molecule type" value="Genomic_DNA"/>
</dbReference>
<evidence type="ECO:0000313" key="1">
    <source>
        <dbReference type="EMBL" id="QJA83412.1"/>
    </source>
</evidence>
<gene>
    <name evidence="1" type="ORF">MM415A00288_0032</name>
    <name evidence="2" type="ORF">MM415B03353_0016</name>
</gene>
<name>A0A6M3LEP8_9ZZZZ</name>
<proteinExistence type="predicted"/>